<dbReference type="AlphaFoldDB" id="F8PGV9"/>
<keyword evidence="2" id="KW-1185">Reference proteome</keyword>
<gene>
    <name evidence="1" type="ORF">SERLA73DRAFT_148925</name>
</gene>
<evidence type="ECO:0000313" key="1">
    <source>
        <dbReference type="EMBL" id="EGO04396.1"/>
    </source>
</evidence>
<dbReference type="STRING" id="936435.F8PGV9"/>
<protein>
    <submittedName>
        <fullName evidence="1">Uncharacterized protein</fullName>
    </submittedName>
</protein>
<dbReference type="HOGENOM" id="CLU_1653185_0_0_1"/>
<dbReference type="Proteomes" id="UP000008063">
    <property type="component" value="Unassembled WGS sequence"/>
</dbReference>
<dbReference type="InParanoid" id="F8PGV9"/>
<organism evidence="2">
    <name type="scientific">Serpula lacrymans var. lacrymans (strain S7.3)</name>
    <name type="common">Dry rot fungus</name>
    <dbReference type="NCBI Taxonomy" id="936435"/>
    <lineage>
        <taxon>Eukaryota</taxon>
        <taxon>Fungi</taxon>
        <taxon>Dikarya</taxon>
        <taxon>Basidiomycota</taxon>
        <taxon>Agaricomycotina</taxon>
        <taxon>Agaricomycetes</taxon>
        <taxon>Agaricomycetidae</taxon>
        <taxon>Boletales</taxon>
        <taxon>Coniophorineae</taxon>
        <taxon>Serpulaceae</taxon>
        <taxon>Serpula</taxon>
    </lineage>
</organism>
<evidence type="ECO:0000313" key="2">
    <source>
        <dbReference type="Proteomes" id="UP000008063"/>
    </source>
</evidence>
<dbReference type="EMBL" id="GL945474">
    <property type="protein sequence ID" value="EGO04396.1"/>
    <property type="molecule type" value="Genomic_DNA"/>
</dbReference>
<reference evidence="2" key="1">
    <citation type="journal article" date="2011" name="Science">
        <title>The plant cell wall-decomposing machinery underlies the functional diversity of forest fungi.</title>
        <authorList>
            <person name="Eastwood D.C."/>
            <person name="Floudas D."/>
            <person name="Binder M."/>
            <person name="Majcherczyk A."/>
            <person name="Schneider P."/>
            <person name="Aerts A."/>
            <person name="Asiegbu F.O."/>
            <person name="Baker S.E."/>
            <person name="Barry K."/>
            <person name="Bendiksby M."/>
            <person name="Blumentritt M."/>
            <person name="Coutinho P.M."/>
            <person name="Cullen D."/>
            <person name="de Vries R.P."/>
            <person name="Gathman A."/>
            <person name="Goodell B."/>
            <person name="Henrissat B."/>
            <person name="Ihrmark K."/>
            <person name="Kauserud H."/>
            <person name="Kohler A."/>
            <person name="LaButti K."/>
            <person name="Lapidus A."/>
            <person name="Lavin J.L."/>
            <person name="Lee Y.-H."/>
            <person name="Lindquist E."/>
            <person name="Lilly W."/>
            <person name="Lucas S."/>
            <person name="Morin E."/>
            <person name="Murat C."/>
            <person name="Oguiza J.A."/>
            <person name="Park J."/>
            <person name="Pisabarro A.G."/>
            <person name="Riley R."/>
            <person name="Rosling A."/>
            <person name="Salamov A."/>
            <person name="Schmidt O."/>
            <person name="Schmutz J."/>
            <person name="Skrede I."/>
            <person name="Stenlid J."/>
            <person name="Wiebenga A."/>
            <person name="Xie X."/>
            <person name="Kuees U."/>
            <person name="Hibbett D.S."/>
            <person name="Hoffmeister D."/>
            <person name="Hoegberg N."/>
            <person name="Martin F."/>
            <person name="Grigoriev I.V."/>
            <person name="Watkinson S.C."/>
        </authorList>
    </citation>
    <scope>NUCLEOTIDE SEQUENCE [LARGE SCALE GENOMIC DNA]</scope>
    <source>
        <strain evidence="2">strain S7.3</strain>
    </source>
</reference>
<sequence length="160" mass="18875">MQDFSPADIWATNWQKIALVEGSSGPESSNREDEWKSVSVKILVPFHNKMDMLGPQDFVVANFHYHKILLIVHEQLSDPQDGPQYHFSPYALWWQPNHQEESHIYGELFTGLIQGLCEQSYWEKEYKRKFYDPLPLLPREASFFSLLFWVPFIGNMVYFS</sequence>
<name>F8PGV9_SERL3</name>
<proteinExistence type="predicted"/>
<accession>F8PGV9</accession>